<dbReference type="EMBL" id="MU005594">
    <property type="protein sequence ID" value="KAF2680894.1"/>
    <property type="molecule type" value="Genomic_DNA"/>
</dbReference>
<evidence type="ECO:0000259" key="2">
    <source>
        <dbReference type="Pfam" id="PF24883"/>
    </source>
</evidence>
<dbReference type="SUPFAM" id="SSF52540">
    <property type="entry name" value="P-loop containing nucleoside triphosphate hydrolases"/>
    <property type="match status" value="1"/>
</dbReference>
<feature type="non-terminal residue" evidence="3">
    <location>
        <position position="370"/>
    </location>
</feature>
<dbReference type="Proteomes" id="UP000799291">
    <property type="component" value="Unassembled WGS sequence"/>
</dbReference>
<evidence type="ECO:0000313" key="4">
    <source>
        <dbReference type="Proteomes" id="UP000799291"/>
    </source>
</evidence>
<dbReference type="InterPro" id="IPR056884">
    <property type="entry name" value="NPHP3-like_N"/>
</dbReference>
<evidence type="ECO:0000313" key="3">
    <source>
        <dbReference type="EMBL" id="KAF2680894.1"/>
    </source>
</evidence>
<dbReference type="AlphaFoldDB" id="A0A6G1IRM0"/>
<evidence type="ECO:0000256" key="1">
    <source>
        <dbReference type="ARBA" id="ARBA00022737"/>
    </source>
</evidence>
<proteinExistence type="predicted"/>
<dbReference type="OrthoDB" id="3941258at2759"/>
<dbReference type="PANTHER" id="PTHR10039:SF15">
    <property type="entry name" value="NACHT DOMAIN-CONTAINING PROTEIN"/>
    <property type="match status" value="1"/>
</dbReference>
<dbReference type="InterPro" id="IPR027417">
    <property type="entry name" value="P-loop_NTPase"/>
</dbReference>
<accession>A0A6G1IRM0</accession>
<keyword evidence="4" id="KW-1185">Reference proteome</keyword>
<feature type="domain" description="Nephrocystin 3-like N-terminal" evidence="2">
    <location>
        <begin position="38"/>
        <end position="198"/>
    </location>
</feature>
<gene>
    <name evidence="3" type="ORF">K458DRAFT_310647</name>
</gene>
<dbReference type="PANTHER" id="PTHR10039">
    <property type="entry name" value="AMELOGENIN"/>
    <property type="match status" value="1"/>
</dbReference>
<name>A0A6G1IRM0_9PLEO</name>
<keyword evidence="1" id="KW-0677">Repeat</keyword>
<organism evidence="3 4">
    <name type="scientific">Lentithecium fluviatile CBS 122367</name>
    <dbReference type="NCBI Taxonomy" id="1168545"/>
    <lineage>
        <taxon>Eukaryota</taxon>
        <taxon>Fungi</taxon>
        <taxon>Dikarya</taxon>
        <taxon>Ascomycota</taxon>
        <taxon>Pezizomycotina</taxon>
        <taxon>Dothideomycetes</taxon>
        <taxon>Pleosporomycetidae</taxon>
        <taxon>Pleosporales</taxon>
        <taxon>Massarineae</taxon>
        <taxon>Lentitheciaceae</taxon>
        <taxon>Lentithecium</taxon>
    </lineage>
</organism>
<sequence>MYTNQLNIDADSEEIFKRLSSWNFWIRQRDVLSQRVRQTGNWFLTTKEFAEWKSDKGAWLICHGAPGIGKSVLASVIVDHLQANASSNSRVLAFYFDRAYQPNNRYEHFLGSLLQQSLRDESSSWDTLKNSFQKDRHGLELTAADLRTLLKKELQETEKTYLIIDALDEWSTDASDLFTIISDLSTLGDNVSILITSRPLSPHGQLFQNKTEMDLQPPITDLEDYVRSRLVSQCNSGFLKNDQSLQDLITHTILEKCDGLFLLARLQMDLLKGKASKRALLNTLRQLPRTPESLYDDIMLRLETQNSVEVNLARQTFAWVLHAREPPHLHLIQYALAIEPNDVVIDEDGIVDWNTLVSICGGLVVSDSEA</sequence>
<protein>
    <recommendedName>
        <fullName evidence="2">Nephrocystin 3-like N-terminal domain-containing protein</fullName>
    </recommendedName>
</protein>
<dbReference type="Pfam" id="PF24883">
    <property type="entry name" value="NPHP3_N"/>
    <property type="match status" value="1"/>
</dbReference>
<dbReference type="Gene3D" id="3.40.50.300">
    <property type="entry name" value="P-loop containing nucleotide triphosphate hydrolases"/>
    <property type="match status" value="1"/>
</dbReference>
<reference evidence="3" key="1">
    <citation type="journal article" date="2020" name="Stud. Mycol.">
        <title>101 Dothideomycetes genomes: a test case for predicting lifestyles and emergence of pathogens.</title>
        <authorList>
            <person name="Haridas S."/>
            <person name="Albert R."/>
            <person name="Binder M."/>
            <person name="Bloem J."/>
            <person name="Labutti K."/>
            <person name="Salamov A."/>
            <person name="Andreopoulos B."/>
            <person name="Baker S."/>
            <person name="Barry K."/>
            <person name="Bills G."/>
            <person name="Bluhm B."/>
            <person name="Cannon C."/>
            <person name="Castanera R."/>
            <person name="Culley D."/>
            <person name="Daum C."/>
            <person name="Ezra D."/>
            <person name="Gonzalez J."/>
            <person name="Henrissat B."/>
            <person name="Kuo A."/>
            <person name="Liang C."/>
            <person name="Lipzen A."/>
            <person name="Lutzoni F."/>
            <person name="Magnuson J."/>
            <person name="Mondo S."/>
            <person name="Nolan M."/>
            <person name="Ohm R."/>
            <person name="Pangilinan J."/>
            <person name="Park H.-J."/>
            <person name="Ramirez L."/>
            <person name="Alfaro M."/>
            <person name="Sun H."/>
            <person name="Tritt A."/>
            <person name="Yoshinaga Y."/>
            <person name="Zwiers L.-H."/>
            <person name="Turgeon B."/>
            <person name="Goodwin S."/>
            <person name="Spatafora J."/>
            <person name="Crous P."/>
            <person name="Grigoriev I."/>
        </authorList>
    </citation>
    <scope>NUCLEOTIDE SEQUENCE</scope>
    <source>
        <strain evidence="3">CBS 122367</strain>
    </source>
</reference>